<dbReference type="CDD" id="cd06530">
    <property type="entry name" value="S26_SPase_I"/>
    <property type="match status" value="1"/>
</dbReference>
<dbReference type="RefSeq" id="WP_300953123.1">
    <property type="nucleotide sequence ID" value="NZ_JAUHJQ010000005.1"/>
</dbReference>
<sequence length="241" mass="25563">MSTVAPHAATVVGRHRAAAPQRLVVQRSTRSSAPSGQAGQPEPAAGGRRDDRPRGARVRRVLRGLVSLVTSLVLLVCALAFCFLGVGPHLLGYRTSTMLTGSMEPGIAPGDVVVTTPEPVSEVAVGDVISYHIPVENHRVETHRVVEVITNDDGSTAIRTQGDNNENADPWVATLEGDTVWEMQAVVPKLGSVIRVLRSPAVQDGVLWVALGGAILLGMSLIWSDDEDDEELDDDATGEQA</sequence>
<keyword evidence="2 7" id="KW-0812">Transmembrane</keyword>
<evidence type="ECO:0000256" key="3">
    <source>
        <dbReference type="ARBA" id="ARBA00022989"/>
    </source>
</evidence>
<protein>
    <recommendedName>
        <fullName evidence="5">Signal peptidase I</fullName>
        <ecNumber evidence="5">3.4.21.89</ecNumber>
    </recommendedName>
</protein>
<organism evidence="8 9">
    <name type="scientific">Nocardioides oceani</name>
    <dbReference type="NCBI Taxonomy" id="3058369"/>
    <lineage>
        <taxon>Bacteria</taxon>
        <taxon>Bacillati</taxon>
        <taxon>Actinomycetota</taxon>
        <taxon>Actinomycetes</taxon>
        <taxon>Propionibacteriales</taxon>
        <taxon>Nocardioidaceae</taxon>
        <taxon>Nocardioides</taxon>
    </lineage>
</organism>
<dbReference type="EC" id="3.4.21.89" evidence="5"/>
<dbReference type="EMBL" id="JAUHJQ010000005">
    <property type="protein sequence ID" value="MDN4174025.1"/>
    <property type="molecule type" value="Genomic_DNA"/>
</dbReference>
<reference evidence="8" key="1">
    <citation type="submission" date="2023-06" db="EMBL/GenBank/DDBJ databases">
        <title>Draft genome sequence of Nocardioides sp. SOB77.</title>
        <authorList>
            <person name="Zhang G."/>
        </authorList>
    </citation>
    <scope>NUCLEOTIDE SEQUENCE</scope>
    <source>
        <strain evidence="8">SOB77</strain>
    </source>
</reference>
<comment type="subcellular location">
    <subcellularLocation>
        <location evidence="1">Membrane</location>
    </subcellularLocation>
</comment>
<proteinExistence type="predicted"/>
<evidence type="ECO:0000313" key="9">
    <source>
        <dbReference type="Proteomes" id="UP001168620"/>
    </source>
</evidence>
<evidence type="ECO:0000256" key="7">
    <source>
        <dbReference type="SAM" id="Phobius"/>
    </source>
</evidence>
<evidence type="ECO:0000256" key="2">
    <source>
        <dbReference type="ARBA" id="ARBA00022692"/>
    </source>
</evidence>
<name>A0ABT8FHM1_9ACTN</name>
<evidence type="ECO:0000313" key="8">
    <source>
        <dbReference type="EMBL" id="MDN4174025.1"/>
    </source>
</evidence>
<dbReference type="PANTHER" id="PTHR10806:SF6">
    <property type="entry name" value="SIGNAL PEPTIDASE COMPLEX CATALYTIC SUBUNIT SEC11"/>
    <property type="match status" value="1"/>
</dbReference>
<evidence type="ECO:0000256" key="5">
    <source>
        <dbReference type="NCBIfam" id="TIGR02228"/>
    </source>
</evidence>
<dbReference type="InterPro" id="IPR036286">
    <property type="entry name" value="LexA/Signal_pep-like_sf"/>
</dbReference>
<gene>
    <name evidence="8" type="ORF">QWY28_13775</name>
</gene>
<dbReference type="InterPro" id="IPR001733">
    <property type="entry name" value="Peptidase_S26B"/>
</dbReference>
<comment type="caution">
    <text evidence="8">The sequence shown here is derived from an EMBL/GenBank/DDBJ whole genome shotgun (WGS) entry which is preliminary data.</text>
</comment>
<dbReference type="InterPro" id="IPR019533">
    <property type="entry name" value="Peptidase_S26"/>
</dbReference>
<dbReference type="Proteomes" id="UP001168620">
    <property type="component" value="Unassembled WGS sequence"/>
</dbReference>
<dbReference type="SUPFAM" id="SSF51306">
    <property type="entry name" value="LexA/Signal peptidase"/>
    <property type="match status" value="1"/>
</dbReference>
<keyword evidence="4 7" id="KW-0472">Membrane</keyword>
<dbReference type="GO" id="GO:0009003">
    <property type="term" value="F:signal peptidase activity"/>
    <property type="evidence" value="ECO:0007669"/>
    <property type="project" value="UniProtKB-EC"/>
</dbReference>
<keyword evidence="3 7" id="KW-1133">Transmembrane helix</keyword>
<dbReference type="NCBIfam" id="TIGR02228">
    <property type="entry name" value="sigpep_I_arch"/>
    <property type="match status" value="1"/>
</dbReference>
<evidence type="ECO:0000256" key="6">
    <source>
        <dbReference type="SAM" id="MobiDB-lite"/>
    </source>
</evidence>
<accession>A0ABT8FHM1</accession>
<evidence type="ECO:0000256" key="4">
    <source>
        <dbReference type="ARBA" id="ARBA00023136"/>
    </source>
</evidence>
<feature type="compositionally biased region" description="Low complexity" evidence="6">
    <location>
        <begin position="33"/>
        <end position="46"/>
    </location>
</feature>
<keyword evidence="8" id="KW-0378">Hydrolase</keyword>
<feature type="region of interest" description="Disordered" evidence="6">
    <location>
        <begin position="1"/>
        <end position="55"/>
    </location>
</feature>
<feature type="transmembrane region" description="Helical" evidence="7">
    <location>
        <begin position="65"/>
        <end position="86"/>
    </location>
</feature>
<dbReference type="PANTHER" id="PTHR10806">
    <property type="entry name" value="SIGNAL PEPTIDASE COMPLEX CATALYTIC SUBUNIT SEC11"/>
    <property type="match status" value="1"/>
</dbReference>
<keyword evidence="9" id="KW-1185">Reference proteome</keyword>
<evidence type="ECO:0000256" key="1">
    <source>
        <dbReference type="ARBA" id="ARBA00004370"/>
    </source>
</evidence>